<dbReference type="Pfam" id="PF13404">
    <property type="entry name" value="HTH_AsnC-type"/>
    <property type="match status" value="1"/>
</dbReference>
<dbReference type="PRINTS" id="PR00033">
    <property type="entry name" value="HTHASNC"/>
</dbReference>
<reference evidence="6 7" key="1">
    <citation type="submission" date="2016-10" db="EMBL/GenBank/DDBJ databases">
        <authorList>
            <person name="de Groot N.N."/>
        </authorList>
    </citation>
    <scope>NUCLEOTIDE SEQUENCE [LARGE SCALE GENOMIC DNA]</scope>
    <source>
        <strain evidence="6 7">CGMCC 1.7054</strain>
    </source>
</reference>
<evidence type="ECO:0000256" key="2">
    <source>
        <dbReference type="ARBA" id="ARBA00023125"/>
    </source>
</evidence>
<feature type="domain" description="HTH asnC-type" evidence="5">
    <location>
        <begin position="11"/>
        <end position="52"/>
    </location>
</feature>
<evidence type="ECO:0000256" key="1">
    <source>
        <dbReference type="ARBA" id="ARBA00023015"/>
    </source>
</evidence>
<dbReference type="Pfam" id="PF01037">
    <property type="entry name" value="AsnC_trans_reg"/>
    <property type="match status" value="1"/>
</dbReference>
<dbReference type="PANTHER" id="PTHR30154">
    <property type="entry name" value="LEUCINE-RESPONSIVE REGULATORY PROTEIN"/>
    <property type="match status" value="1"/>
</dbReference>
<dbReference type="PANTHER" id="PTHR30154:SF34">
    <property type="entry name" value="TRANSCRIPTIONAL REGULATOR AZLB"/>
    <property type="match status" value="1"/>
</dbReference>
<dbReference type="InterPro" id="IPR036388">
    <property type="entry name" value="WH-like_DNA-bd_sf"/>
</dbReference>
<organism evidence="6 7">
    <name type="scientific">Micrococcus terreus</name>
    <dbReference type="NCBI Taxonomy" id="574650"/>
    <lineage>
        <taxon>Bacteria</taxon>
        <taxon>Bacillati</taxon>
        <taxon>Actinomycetota</taxon>
        <taxon>Actinomycetes</taxon>
        <taxon>Micrococcales</taxon>
        <taxon>Micrococcaceae</taxon>
        <taxon>Micrococcus</taxon>
    </lineage>
</organism>
<dbReference type="GO" id="GO:0043565">
    <property type="term" value="F:sequence-specific DNA binding"/>
    <property type="evidence" value="ECO:0007669"/>
    <property type="project" value="InterPro"/>
</dbReference>
<dbReference type="Gene3D" id="1.10.10.10">
    <property type="entry name" value="Winged helix-like DNA-binding domain superfamily/Winged helix DNA-binding domain"/>
    <property type="match status" value="1"/>
</dbReference>
<dbReference type="InterPro" id="IPR000485">
    <property type="entry name" value="AsnC-type_HTH_dom"/>
</dbReference>
<dbReference type="InterPro" id="IPR019888">
    <property type="entry name" value="Tscrpt_reg_AsnC-like"/>
</dbReference>
<evidence type="ECO:0000256" key="3">
    <source>
        <dbReference type="ARBA" id="ARBA00023163"/>
    </source>
</evidence>
<dbReference type="SUPFAM" id="SSF54909">
    <property type="entry name" value="Dimeric alpha+beta barrel"/>
    <property type="match status" value="1"/>
</dbReference>
<dbReference type="SUPFAM" id="SSF46785">
    <property type="entry name" value="Winged helix' DNA-binding domain"/>
    <property type="match status" value="1"/>
</dbReference>
<protein>
    <submittedName>
        <fullName evidence="6">DNA-binding transcriptional regulator, Lrp family</fullName>
    </submittedName>
</protein>
<name>A0A1I7MNP1_9MICC</name>
<dbReference type="EMBL" id="FPCG01000007">
    <property type="protein sequence ID" value="SFV23533.1"/>
    <property type="molecule type" value="Genomic_DNA"/>
</dbReference>
<dbReference type="GO" id="GO:0043200">
    <property type="term" value="P:response to amino acid"/>
    <property type="evidence" value="ECO:0007669"/>
    <property type="project" value="TreeGrafter"/>
</dbReference>
<dbReference type="AlphaFoldDB" id="A0A1I7MNP1"/>
<dbReference type="SMART" id="SM00344">
    <property type="entry name" value="HTH_ASNC"/>
    <property type="match status" value="1"/>
</dbReference>
<accession>A0A1I7MNP1</accession>
<proteinExistence type="predicted"/>
<evidence type="ECO:0000313" key="7">
    <source>
        <dbReference type="Proteomes" id="UP000198881"/>
    </source>
</evidence>
<sequence>MSPMSTPEARIDALDARLLLALDADPFATVVALAQRLGVARNTVQTRLRRLEASGALAEVTRRVTPEALGFSLTAFLTVSIRQGQHDDALAGLRAIPQIIEIHATTGDADLRVRVVARDTTDLYQVTNRIVDAPGVLRTSTSISLQEIMPLRLAGLLEEAASRP</sequence>
<dbReference type="GO" id="GO:0005829">
    <property type="term" value="C:cytosol"/>
    <property type="evidence" value="ECO:0007669"/>
    <property type="project" value="TreeGrafter"/>
</dbReference>
<keyword evidence="1" id="KW-0805">Transcription regulation</keyword>
<dbReference type="Proteomes" id="UP000198881">
    <property type="component" value="Unassembled WGS sequence"/>
</dbReference>
<keyword evidence="7" id="KW-1185">Reference proteome</keyword>
<evidence type="ECO:0000259" key="4">
    <source>
        <dbReference type="Pfam" id="PF01037"/>
    </source>
</evidence>
<gene>
    <name evidence="6" type="ORF">SAMN04487966_107142</name>
</gene>
<evidence type="ECO:0000313" key="6">
    <source>
        <dbReference type="EMBL" id="SFV23533.1"/>
    </source>
</evidence>
<keyword evidence="3" id="KW-0804">Transcription</keyword>
<dbReference type="STRING" id="574650.SAMN04487966_107142"/>
<dbReference type="InterPro" id="IPR019887">
    <property type="entry name" value="Tscrpt_reg_AsnC/Lrp_C"/>
</dbReference>
<keyword evidence="2 6" id="KW-0238">DNA-binding</keyword>
<dbReference type="Gene3D" id="3.30.70.920">
    <property type="match status" value="1"/>
</dbReference>
<dbReference type="InterPro" id="IPR011008">
    <property type="entry name" value="Dimeric_a/b-barrel"/>
</dbReference>
<evidence type="ECO:0000259" key="5">
    <source>
        <dbReference type="Pfam" id="PF13404"/>
    </source>
</evidence>
<feature type="domain" description="Transcription regulator AsnC/Lrp ligand binding" evidence="4">
    <location>
        <begin position="78"/>
        <end position="147"/>
    </location>
</feature>
<dbReference type="InterPro" id="IPR036390">
    <property type="entry name" value="WH_DNA-bd_sf"/>
</dbReference>